<dbReference type="RefSeq" id="WP_194230158.1">
    <property type="nucleotide sequence ID" value="NZ_AP025343.1"/>
</dbReference>
<reference evidence="1 2" key="1">
    <citation type="submission" date="2021-03" db="EMBL/GenBank/DDBJ databases">
        <title>Antimicrobial resistance genes in bacteria isolated from Japanese honey, and their potential for conferring macrolide and lincosamide resistance in the American foulbrood pathogen Paenibacillus larvae.</title>
        <authorList>
            <person name="Okamoto M."/>
            <person name="Kumagai M."/>
            <person name="Kanamori H."/>
            <person name="Takamatsu D."/>
        </authorList>
    </citation>
    <scope>NUCLEOTIDE SEQUENCE [LARGE SCALE GENOMIC DNA]</scope>
    <source>
        <strain evidence="1 2">J34TS1</strain>
    </source>
</reference>
<keyword evidence="2" id="KW-1185">Reference proteome</keyword>
<dbReference type="AlphaFoldDB" id="A0A919YFJ7"/>
<comment type="caution">
    <text evidence="1">The sequence shown here is derived from an EMBL/GenBank/DDBJ whole genome shotgun (WGS) entry which is preliminary data.</text>
</comment>
<proteinExistence type="predicted"/>
<evidence type="ECO:0000313" key="1">
    <source>
        <dbReference type="EMBL" id="GIO49529.1"/>
    </source>
</evidence>
<accession>A0A919YFJ7</accession>
<gene>
    <name evidence="1" type="ORF">J34TS1_42940</name>
</gene>
<dbReference type="Proteomes" id="UP000682811">
    <property type="component" value="Unassembled WGS sequence"/>
</dbReference>
<evidence type="ECO:0000313" key="2">
    <source>
        <dbReference type="Proteomes" id="UP000682811"/>
    </source>
</evidence>
<sequence length="378" mass="43933">MNLADMLTYADIGQLTTIAEHYECECKRNSKHELIQSILVMLNRREFIEQQVSRSSANDLRFLNILLFDGRSSYSLEELKALIGQTAFDGKLEDKQKTESPREAISRYKRSGWLFNGMTNSTKYLFQMPNDLKDRFRHEFGIMLRKQVCRTSEPSMYREEQNLCADDLALFLRYVRDQHIDLNQEYIMYRRNQQQVMESLHVSEPLVTKGGWRFGYGRTFSSYPNRFALLYDFAYYHEYIAEDGMKLSLTPKGTAVLDGGMKESMVQIFRFWLRLYKQAIPNLVSLVYWTSECAKEWITVSSLHQAIGWLIKPYYYDTAESILNERILKMMLHLGLLRIGENEEGGAVVQMTAWGLKLAGKSPVLGGGKLQTAIDKSW</sequence>
<organism evidence="1 2">
    <name type="scientific">Paenibacillus azoreducens</name>
    <dbReference type="NCBI Taxonomy" id="116718"/>
    <lineage>
        <taxon>Bacteria</taxon>
        <taxon>Bacillati</taxon>
        <taxon>Bacillota</taxon>
        <taxon>Bacilli</taxon>
        <taxon>Bacillales</taxon>
        <taxon>Paenibacillaceae</taxon>
        <taxon>Paenibacillus</taxon>
    </lineage>
</organism>
<dbReference type="EMBL" id="BORT01000022">
    <property type="protein sequence ID" value="GIO49529.1"/>
    <property type="molecule type" value="Genomic_DNA"/>
</dbReference>
<evidence type="ECO:0008006" key="3">
    <source>
        <dbReference type="Google" id="ProtNLM"/>
    </source>
</evidence>
<name>A0A919YFJ7_9BACL</name>
<protein>
    <recommendedName>
        <fullName evidence="3">Helicase XPB/Ssl2 N-terminal domain-containing protein</fullName>
    </recommendedName>
</protein>